<gene>
    <name evidence="7" type="ORF">DL897_11975</name>
</gene>
<reference evidence="7 8" key="1">
    <citation type="submission" date="2018-06" db="EMBL/GenBank/DDBJ databases">
        <title>Thermoflavimicrobium daqus sp. nov., a thermophilic microbe isolated from Moutai-flavour Daqu.</title>
        <authorList>
            <person name="Wang X."/>
            <person name="Zhou H."/>
        </authorList>
    </citation>
    <scope>NUCLEOTIDE SEQUENCE [LARGE SCALE GENOMIC DNA]</scope>
    <source>
        <strain evidence="7 8">FBKL4.011</strain>
    </source>
</reference>
<dbReference type="PANTHER" id="PTHR43586">
    <property type="entry name" value="CYSTEINE DESULFURASE"/>
    <property type="match status" value="1"/>
</dbReference>
<dbReference type="Gene3D" id="3.90.1150.10">
    <property type="entry name" value="Aspartate Aminotransferase, domain 1"/>
    <property type="match status" value="1"/>
</dbReference>
<reference evidence="7 8" key="2">
    <citation type="submission" date="2018-06" db="EMBL/GenBank/DDBJ databases">
        <authorList>
            <person name="Zhirakovskaya E."/>
        </authorList>
    </citation>
    <scope>NUCLEOTIDE SEQUENCE [LARGE SCALE GENOMIC DNA]</scope>
    <source>
        <strain evidence="7 8">FBKL4.011</strain>
    </source>
</reference>
<dbReference type="InterPro" id="IPR000192">
    <property type="entry name" value="Aminotrans_V_dom"/>
</dbReference>
<evidence type="ECO:0000256" key="3">
    <source>
        <dbReference type="ARBA" id="ARBA00012239"/>
    </source>
</evidence>
<dbReference type="InterPro" id="IPR010969">
    <property type="entry name" value="Cys_dSase-rel_unknwn_funct"/>
</dbReference>
<comment type="similarity">
    <text evidence="2">Belongs to the class-V pyridoxal-phosphate-dependent aminotransferase family. Csd subfamily.</text>
</comment>
<evidence type="ECO:0000256" key="1">
    <source>
        <dbReference type="ARBA" id="ARBA00001933"/>
    </source>
</evidence>
<dbReference type="Proteomes" id="UP000251213">
    <property type="component" value="Unassembled WGS sequence"/>
</dbReference>
<evidence type="ECO:0000259" key="6">
    <source>
        <dbReference type="Pfam" id="PF00266"/>
    </source>
</evidence>
<sequence length="379" mass="41419">MIYLDNAASTWPKPKGVAEAVKQAIEEYGANPGRGNHQLASRASQTITRTRNLLSQLLGVKNPSNLLFFPNTTYALNQAIKGLIQSGDHMILTGWEHNAVARPASYLQKQMHVQTTWITYDKKVGWAKQVANAIQTNTRLIVTIHGSNVTGDILPVEEIGDVARRKGIFYLVDAAQTAGLLPIDLERLPIDLLAFPGHKSLFGPQGTGGLYVHESVSLVPMIQGGTGNRSEQLEQPVEKPIGFESGTPNTPGLAGLGAGVEFILQTGIDQIYEHEKKLTHLLWEGLASIEGVELYTLEPPKLPIISFNLRNVSGTEVAMILDQHYQIAVRSGLHCAFLAHQQMKTGQIGAIRVSPGYFNTTEEIACFIRAIQEISQAFI</sequence>
<dbReference type="InterPro" id="IPR015421">
    <property type="entry name" value="PyrdxlP-dep_Trfase_major"/>
</dbReference>
<dbReference type="AlphaFoldDB" id="A0A364K3J1"/>
<dbReference type="PANTHER" id="PTHR43586:SF4">
    <property type="entry name" value="ISOPENICILLIN N EPIMERASE"/>
    <property type="match status" value="1"/>
</dbReference>
<dbReference type="InterPro" id="IPR016454">
    <property type="entry name" value="Cysteine_dSase"/>
</dbReference>
<dbReference type="InterPro" id="IPR015424">
    <property type="entry name" value="PyrdxlP-dep_Trfase"/>
</dbReference>
<name>A0A364K3J1_9BACL</name>
<dbReference type="OrthoDB" id="9804366at2"/>
<dbReference type="Pfam" id="PF00266">
    <property type="entry name" value="Aminotran_5"/>
    <property type="match status" value="1"/>
</dbReference>
<proteinExistence type="inferred from homology"/>
<comment type="catalytic activity">
    <reaction evidence="5">
        <text>(sulfur carrier)-H + L-cysteine = (sulfur carrier)-SH + L-alanine</text>
        <dbReference type="Rhea" id="RHEA:43892"/>
        <dbReference type="Rhea" id="RHEA-COMP:14737"/>
        <dbReference type="Rhea" id="RHEA-COMP:14739"/>
        <dbReference type="ChEBI" id="CHEBI:29917"/>
        <dbReference type="ChEBI" id="CHEBI:35235"/>
        <dbReference type="ChEBI" id="CHEBI:57972"/>
        <dbReference type="ChEBI" id="CHEBI:64428"/>
        <dbReference type="EC" id="2.8.1.7"/>
    </reaction>
</comment>
<dbReference type="SUPFAM" id="SSF53383">
    <property type="entry name" value="PLP-dependent transferases"/>
    <property type="match status" value="1"/>
</dbReference>
<evidence type="ECO:0000256" key="4">
    <source>
        <dbReference type="ARBA" id="ARBA00022898"/>
    </source>
</evidence>
<dbReference type="Gene3D" id="3.40.640.10">
    <property type="entry name" value="Type I PLP-dependent aspartate aminotransferase-like (Major domain)"/>
    <property type="match status" value="1"/>
</dbReference>
<keyword evidence="8" id="KW-1185">Reference proteome</keyword>
<evidence type="ECO:0000313" key="8">
    <source>
        <dbReference type="Proteomes" id="UP000251213"/>
    </source>
</evidence>
<feature type="domain" description="Aminotransferase class V" evidence="6">
    <location>
        <begin position="2"/>
        <end position="365"/>
    </location>
</feature>
<keyword evidence="4" id="KW-0663">Pyridoxal phosphate</keyword>
<organism evidence="7 8">
    <name type="scientific">Thermoflavimicrobium daqui</name>
    <dbReference type="NCBI Taxonomy" id="2137476"/>
    <lineage>
        <taxon>Bacteria</taxon>
        <taxon>Bacillati</taxon>
        <taxon>Bacillota</taxon>
        <taxon>Bacilli</taxon>
        <taxon>Bacillales</taxon>
        <taxon>Thermoactinomycetaceae</taxon>
        <taxon>Thermoflavimicrobium</taxon>
    </lineage>
</organism>
<dbReference type="NCBIfam" id="TIGR01977">
    <property type="entry name" value="am_tr_V_EF2568"/>
    <property type="match status" value="1"/>
</dbReference>
<evidence type="ECO:0000313" key="7">
    <source>
        <dbReference type="EMBL" id="RAL23399.1"/>
    </source>
</evidence>
<dbReference type="EMBL" id="QJKK01000006">
    <property type="protein sequence ID" value="RAL23399.1"/>
    <property type="molecule type" value="Genomic_DNA"/>
</dbReference>
<dbReference type="PIRSF" id="PIRSF005572">
    <property type="entry name" value="NifS"/>
    <property type="match status" value="1"/>
</dbReference>
<dbReference type="GO" id="GO:0031071">
    <property type="term" value="F:cysteine desulfurase activity"/>
    <property type="evidence" value="ECO:0007669"/>
    <property type="project" value="UniProtKB-EC"/>
</dbReference>
<comment type="caution">
    <text evidence="7">The sequence shown here is derived from an EMBL/GenBank/DDBJ whole genome shotgun (WGS) entry which is preliminary data.</text>
</comment>
<accession>A0A364K3J1</accession>
<comment type="cofactor">
    <cofactor evidence="1">
        <name>pyridoxal 5'-phosphate</name>
        <dbReference type="ChEBI" id="CHEBI:597326"/>
    </cofactor>
</comment>
<dbReference type="EC" id="2.8.1.7" evidence="3"/>
<dbReference type="InterPro" id="IPR015422">
    <property type="entry name" value="PyrdxlP-dep_Trfase_small"/>
</dbReference>
<evidence type="ECO:0000256" key="5">
    <source>
        <dbReference type="ARBA" id="ARBA00050776"/>
    </source>
</evidence>
<evidence type="ECO:0000256" key="2">
    <source>
        <dbReference type="ARBA" id="ARBA00010447"/>
    </source>
</evidence>
<dbReference type="RefSeq" id="WP_113659383.1">
    <property type="nucleotide sequence ID" value="NZ_KZ845668.1"/>
</dbReference>
<protein>
    <recommendedName>
        <fullName evidence="3">cysteine desulfurase</fullName>
        <ecNumber evidence="3">2.8.1.7</ecNumber>
    </recommendedName>
</protein>